<accession>A0A6C0UUC5</accession>
<dbReference type="KEGG" id="hale:G3A49_13820"/>
<evidence type="ECO:0000313" key="2">
    <source>
        <dbReference type="Proteomes" id="UP000465667"/>
    </source>
</evidence>
<dbReference type="InterPro" id="IPR017850">
    <property type="entry name" value="Alkaline_phosphatase_core_sf"/>
</dbReference>
<name>A0A6C0UUC5_HALVO</name>
<protein>
    <submittedName>
        <fullName evidence="1">Nucleotide pyrophosphatase</fullName>
    </submittedName>
</protein>
<reference evidence="1 2" key="1">
    <citation type="submission" date="2020-02" db="EMBL/GenBank/DDBJ databases">
        <title>Whole genome sequence of Haloferax alexandrinus pws1.</title>
        <authorList>
            <person name="Verma D.K."/>
            <person name="Gopal K."/>
            <person name="Prasad E.S."/>
        </authorList>
    </citation>
    <scope>NUCLEOTIDE SEQUENCE [LARGE SCALE GENOMIC DNA]</scope>
    <source>
        <strain evidence="2">wsp1</strain>
    </source>
</reference>
<dbReference type="SUPFAM" id="SSF53649">
    <property type="entry name" value="Alkaline phosphatase-like"/>
    <property type="match status" value="1"/>
</dbReference>
<gene>
    <name evidence="1" type="ORF">G3A49_13820</name>
</gene>
<proteinExistence type="predicted"/>
<dbReference type="InterPro" id="IPR002591">
    <property type="entry name" value="Phosphodiest/P_Trfase"/>
</dbReference>
<dbReference type="RefSeq" id="WP_163489393.1">
    <property type="nucleotide sequence ID" value="NZ_CP048738.1"/>
</dbReference>
<sequence>MGTSERVLLIGLDGVDSREIQEWLSTDSFENLRSTKESGTYDELQSTKPPWTPCAWPSLLSGRNPGKHGVFDFFTRDGYNKRLIERPDVDSPYLFEAADARGLTSLAINYPVTHPVSELEHGAVVPGYLAQEDTEFHPKGLREEYEAEYGDYVIYPEYGTDEDAVREYVDVARCRRDMAKFLDSKYDWDLMAVQFQVTDSIFHDLDDRDEIRQVLEKVDEFVGDIIDLGGEDPTVIIASDHGMGDYDWTFYINSWLAEHGYCEVTEGESQYFRQQKDELKGKSDEKDSPSPLATTVKTMATSLSKVGLSPQRIHSGLSAIGAAGYVERLLPTEALVAAQNQVVDHENSQAFQLYFNSLGVHLNVQGRDPSGVIPEQEYDAVRSELIAELKEVRDPDGELVFDDVEPREDVYEGKHLDDAPDIVLTPRDYRYDVSGSILDTFRRYPHKNHKPEGILLSNRSLNTDDGAKIYDIAPTVAAALGIPIDSQTDGRNLLETDDELEREDWDDLADGYVGAGADADTQSVEDRLADLGYME</sequence>
<dbReference type="PANTHER" id="PTHR10151">
    <property type="entry name" value="ECTONUCLEOTIDE PYROPHOSPHATASE/PHOSPHODIESTERASE"/>
    <property type="match status" value="1"/>
</dbReference>
<dbReference type="Proteomes" id="UP000465667">
    <property type="component" value="Chromosome"/>
</dbReference>
<dbReference type="GO" id="GO:0016787">
    <property type="term" value="F:hydrolase activity"/>
    <property type="evidence" value="ECO:0007669"/>
    <property type="project" value="UniProtKB-ARBA"/>
</dbReference>
<dbReference type="EMBL" id="CP048738">
    <property type="protein sequence ID" value="QIB79136.1"/>
    <property type="molecule type" value="Genomic_DNA"/>
</dbReference>
<dbReference type="Gene3D" id="3.40.720.10">
    <property type="entry name" value="Alkaline Phosphatase, subunit A"/>
    <property type="match status" value="1"/>
</dbReference>
<dbReference type="Pfam" id="PF01663">
    <property type="entry name" value="Phosphodiest"/>
    <property type="match status" value="1"/>
</dbReference>
<dbReference type="AlphaFoldDB" id="A0A6C0UUC5"/>
<evidence type="ECO:0000313" key="1">
    <source>
        <dbReference type="EMBL" id="QIB79136.1"/>
    </source>
</evidence>
<dbReference type="PANTHER" id="PTHR10151:SF120">
    <property type="entry name" value="BIS(5'-ADENOSYL)-TRIPHOSPHATASE"/>
    <property type="match status" value="1"/>
</dbReference>
<dbReference type="GeneID" id="44084507"/>
<organism evidence="1 2">
    <name type="scientific">Haloferax volcanii</name>
    <name type="common">Halobacterium volcanii</name>
    <dbReference type="NCBI Taxonomy" id="2246"/>
    <lineage>
        <taxon>Archaea</taxon>
        <taxon>Methanobacteriati</taxon>
        <taxon>Methanobacteriota</taxon>
        <taxon>Stenosarchaea group</taxon>
        <taxon>Halobacteria</taxon>
        <taxon>Halobacteriales</taxon>
        <taxon>Haloferacaceae</taxon>
        <taxon>Haloferax</taxon>
    </lineage>
</organism>